<evidence type="ECO:0000313" key="4">
    <source>
        <dbReference type="Proteomes" id="UP001162880"/>
    </source>
</evidence>
<evidence type="ECO:0000313" key="3">
    <source>
        <dbReference type="EMBL" id="MCJ2177783.1"/>
    </source>
</evidence>
<dbReference type="Proteomes" id="UP001162880">
    <property type="component" value="Unassembled WGS sequence"/>
</dbReference>
<dbReference type="CDD" id="cd05233">
    <property type="entry name" value="SDR_c"/>
    <property type="match status" value="1"/>
</dbReference>
<evidence type="ECO:0000256" key="1">
    <source>
        <dbReference type="ARBA" id="ARBA00006484"/>
    </source>
</evidence>
<dbReference type="InterPro" id="IPR002347">
    <property type="entry name" value="SDR_fam"/>
</dbReference>
<comment type="similarity">
    <text evidence="1">Belongs to the short-chain dehydrogenases/reductases (SDR) family.</text>
</comment>
<dbReference type="Pfam" id="PF13561">
    <property type="entry name" value="adh_short_C2"/>
    <property type="match status" value="1"/>
</dbReference>
<protein>
    <submittedName>
        <fullName evidence="3">SDR family oxidoreductase</fullName>
    </submittedName>
</protein>
<dbReference type="SUPFAM" id="SSF51735">
    <property type="entry name" value="NAD(P)-binding Rossmann-fold domains"/>
    <property type="match status" value="1"/>
</dbReference>
<dbReference type="PANTHER" id="PTHR24321">
    <property type="entry name" value="DEHYDROGENASES, SHORT CHAIN"/>
    <property type="match status" value="1"/>
</dbReference>
<reference evidence="3" key="1">
    <citation type="submission" date="2022-03" db="EMBL/GenBank/DDBJ databases">
        <title>Identification of a novel bacterium isolated from mangrove sediments.</title>
        <authorList>
            <person name="Pan X."/>
        </authorList>
    </citation>
    <scope>NUCLEOTIDE SEQUENCE</scope>
    <source>
        <strain evidence="3">B2580</strain>
    </source>
</reference>
<name>A0ABT0AYP9_9SPHN</name>
<comment type="caution">
    <text evidence="3">The sequence shown here is derived from an EMBL/GenBank/DDBJ whole genome shotgun (WGS) entry which is preliminary data.</text>
</comment>
<keyword evidence="4" id="KW-1185">Reference proteome</keyword>
<dbReference type="PRINTS" id="PR00081">
    <property type="entry name" value="GDHRDH"/>
</dbReference>
<dbReference type="PANTHER" id="PTHR24321:SF11">
    <property type="entry name" value="BLR0893 PROTEIN"/>
    <property type="match status" value="1"/>
</dbReference>
<gene>
    <name evidence="3" type="ORF">MTR64_04355</name>
</gene>
<evidence type="ECO:0000256" key="2">
    <source>
        <dbReference type="ARBA" id="ARBA00023002"/>
    </source>
</evidence>
<dbReference type="PROSITE" id="PS00061">
    <property type="entry name" value="ADH_SHORT"/>
    <property type="match status" value="1"/>
</dbReference>
<dbReference type="EMBL" id="JALHLE010000005">
    <property type="protein sequence ID" value="MCJ2177783.1"/>
    <property type="molecule type" value="Genomic_DNA"/>
</dbReference>
<proteinExistence type="inferred from homology"/>
<accession>A0ABT0AYP9</accession>
<sequence>MSEAEGRRVAFVTGAASGIGRATAEAFVKAGYATVLVDRDPVAGAKAQGDLEAVGTCRFVACDVTDDASVAAAVAATLSAFGRLDAAFNAAGIDGEHGNRTADCTLENWNRVLAVDLTGTFHCMRHQIPAMLRTGGGAIVNCASVAGLVGAATFAAYVAAKHGVVGLTKTAALEYAREGITVNAICPGTINTQMNANLPQDLLQSLLDASPMGRLGEPSEIAATALFLCSDGGRFLNGQAIAVDGGWTTQ</sequence>
<organism evidence="3 4">
    <name type="scientific">Novosphingobium album</name>
    <name type="common">ex Hu et al. 2023</name>
    <dbReference type="NCBI Taxonomy" id="2930093"/>
    <lineage>
        <taxon>Bacteria</taxon>
        <taxon>Pseudomonadati</taxon>
        <taxon>Pseudomonadota</taxon>
        <taxon>Alphaproteobacteria</taxon>
        <taxon>Sphingomonadales</taxon>
        <taxon>Sphingomonadaceae</taxon>
        <taxon>Novosphingobium</taxon>
    </lineage>
</organism>
<dbReference type="Gene3D" id="3.40.50.720">
    <property type="entry name" value="NAD(P)-binding Rossmann-like Domain"/>
    <property type="match status" value="1"/>
</dbReference>
<dbReference type="InterPro" id="IPR036291">
    <property type="entry name" value="NAD(P)-bd_dom_sf"/>
</dbReference>
<dbReference type="InterPro" id="IPR020904">
    <property type="entry name" value="Sc_DH/Rdtase_CS"/>
</dbReference>
<dbReference type="RefSeq" id="WP_243991181.1">
    <property type="nucleotide sequence ID" value="NZ_JALHLE010000005.1"/>
</dbReference>
<keyword evidence="2" id="KW-0560">Oxidoreductase</keyword>
<dbReference type="PRINTS" id="PR00080">
    <property type="entry name" value="SDRFAMILY"/>
</dbReference>